<evidence type="ECO:0000313" key="11">
    <source>
        <dbReference type="Proteomes" id="UP000187406"/>
    </source>
</evidence>
<evidence type="ECO:0000256" key="6">
    <source>
        <dbReference type="ARBA" id="ARBA00022989"/>
    </source>
</evidence>
<keyword evidence="11" id="KW-1185">Reference proteome</keyword>
<sequence>MNYLFVKILKARDVPVTCFVEVKIGNYKGTTRYIENQPSLEWHQVFAFNKDRIQDTSMEIIVRDGQNLQAHDNVIGCLNFSLATDVPNRAVTDNQFAPEWHRLQNKNGARLRGELMMSAWNGTQHDDAFGSAWHSDSAPVSGEGIANTRAKVYLSPKLWYLRIKIIEAQDLVLKHENREPEVFIKAILGDLVFKSKVSSNKSLNPKWGGEELVFVAAEPFNDPLIVSVEDKYGPNNEECLGKLLIPLQNVKQRNTPVEASKGWYSLERHVVEGEENREVRFASKLYMAISLDGGYHVIDEPIHNFSDIRPTFKALWPGVLGVLELGILNASGLMAMKMRDGHKTTDAYCVAKYGPKWAKTRTIIDSLAPDWNEQYTWEVYDLNTVLKIGVFDNVHLQGIDGAKDPMIGKVKIRLCTLYADTIYTHTYPLAVLQPNGLQKMGEVQLAVRFTRSVSFFKYLWHYTRPILPKMHYVFPLSADQVDTLRHQAAHVISLRLNRGEPPLRKEVVNCVLDIGVKNLWSTRRGRANLARVMEFFDVIIAGWKWLEGIYRWKDQWQTTYVILIFYFFLWRCELILPTLYLYCIYRGIANYFKRQGDPPHLDAKLSYADSAHPDELAEELDTFPSSATGEVLRVRYDRLRVIGGKLVGVLGDFATELERLQSLLSWRDPRATLCFLFFCFFAFFAVIFTPPKCLVATIGFYVFWNRHPDIRVDIPMMHENFLRRLPSRTDCML</sequence>
<dbReference type="SMART" id="SM00239">
    <property type="entry name" value="C2"/>
    <property type="match status" value="3"/>
</dbReference>
<feature type="domain" description="C2" evidence="9">
    <location>
        <begin position="304"/>
        <end position="427"/>
    </location>
</feature>
<evidence type="ECO:0000256" key="7">
    <source>
        <dbReference type="ARBA" id="ARBA00023136"/>
    </source>
</evidence>
<dbReference type="OrthoDB" id="67700at2759"/>
<dbReference type="PANTHER" id="PTHR31425">
    <property type="entry name" value="PHOSPHORIBOSYLANTHRANILATE TRANSFERASE ISOFORM 1"/>
    <property type="match status" value="1"/>
</dbReference>
<keyword evidence="4" id="KW-0677">Repeat</keyword>
<dbReference type="InterPro" id="IPR047259">
    <property type="entry name" value="QUIRKY-like"/>
</dbReference>
<dbReference type="Gene3D" id="2.60.40.150">
    <property type="entry name" value="C2 domain"/>
    <property type="match status" value="3"/>
</dbReference>
<comment type="subcellular location">
    <subcellularLocation>
        <location evidence="1">Membrane</location>
        <topology evidence="1">Multi-pass membrane protein</topology>
    </subcellularLocation>
</comment>
<protein>
    <submittedName>
        <fullName evidence="10">C2 domain-containing protein/PRT_C domain-containing protein</fullName>
    </submittedName>
</protein>
<dbReference type="InParanoid" id="A0A1Q3BUS5"/>
<feature type="domain" description="C2" evidence="9">
    <location>
        <begin position="1"/>
        <end position="101"/>
    </location>
</feature>
<dbReference type="Pfam" id="PF08372">
    <property type="entry name" value="PRT_C"/>
    <property type="match status" value="1"/>
</dbReference>
<keyword evidence="6 8" id="KW-1133">Transmembrane helix</keyword>
<dbReference type="CDD" id="cd04019">
    <property type="entry name" value="C2C_MCTP_PRT_plant"/>
    <property type="match status" value="1"/>
</dbReference>
<dbReference type="Proteomes" id="UP000187406">
    <property type="component" value="Unassembled WGS sequence"/>
</dbReference>
<dbReference type="InterPro" id="IPR013583">
    <property type="entry name" value="MCTP_C"/>
</dbReference>
<dbReference type="InterPro" id="IPR000008">
    <property type="entry name" value="C2_dom"/>
</dbReference>
<keyword evidence="3 8" id="KW-0812">Transmembrane</keyword>
<reference evidence="11" key="1">
    <citation type="submission" date="2016-04" db="EMBL/GenBank/DDBJ databases">
        <title>Cephalotus genome sequencing.</title>
        <authorList>
            <person name="Fukushima K."/>
            <person name="Hasebe M."/>
            <person name="Fang X."/>
        </authorList>
    </citation>
    <scope>NUCLEOTIDE SEQUENCE [LARGE SCALE GENOMIC DNA]</scope>
    <source>
        <strain evidence="11">cv. St1</strain>
    </source>
</reference>
<dbReference type="SUPFAM" id="SSF49562">
    <property type="entry name" value="C2 domain (Calcium/lipid-binding domain, CaLB)"/>
    <property type="match status" value="3"/>
</dbReference>
<gene>
    <name evidence="10" type="ORF">CFOL_v3_15142</name>
</gene>
<evidence type="ECO:0000259" key="9">
    <source>
        <dbReference type="PROSITE" id="PS50004"/>
    </source>
</evidence>
<evidence type="ECO:0000256" key="5">
    <source>
        <dbReference type="ARBA" id="ARBA00022837"/>
    </source>
</evidence>
<dbReference type="InterPro" id="IPR047255">
    <property type="entry name" value="C2D_MCTP_PRT_plant"/>
</dbReference>
<dbReference type="CDD" id="cd08379">
    <property type="entry name" value="C2D_MCTP_PRT_plant"/>
    <property type="match status" value="1"/>
</dbReference>
<comment type="similarity">
    <text evidence="2">Belongs to the MCTP family.</text>
</comment>
<feature type="transmembrane region" description="Helical" evidence="8">
    <location>
        <begin position="558"/>
        <end position="585"/>
    </location>
</feature>
<keyword evidence="7 8" id="KW-0472">Membrane</keyword>
<dbReference type="PANTHER" id="PTHR31425:SF26">
    <property type="entry name" value="PROTEIN QUIRKY-LIKE"/>
    <property type="match status" value="1"/>
</dbReference>
<feature type="domain" description="C2" evidence="9">
    <location>
        <begin position="140"/>
        <end position="264"/>
    </location>
</feature>
<feature type="transmembrane region" description="Helical" evidence="8">
    <location>
        <begin position="671"/>
        <end position="688"/>
    </location>
</feature>
<dbReference type="Pfam" id="PF00168">
    <property type="entry name" value="C2"/>
    <property type="match status" value="3"/>
</dbReference>
<dbReference type="InterPro" id="IPR047258">
    <property type="entry name" value="C2C_MCTP_PRT_plant"/>
</dbReference>
<comment type="caution">
    <text evidence="10">The sequence shown here is derived from an EMBL/GenBank/DDBJ whole genome shotgun (WGS) entry which is preliminary data.</text>
</comment>
<keyword evidence="5" id="KW-0106">Calcium</keyword>
<dbReference type="EMBL" id="BDDD01000931">
    <property type="protein sequence ID" value="GAV71652.1"/>
    <property type="molecule type" value="Genomic_DNA"/>
</dbReference>
<evidence type="ECO:0000256" key="2">
    <source>
        <dbReference type="ARBA" id="ARBA00007923"/>
    </source>
</evidence>
<proteinExistence type="inferred from homology"/>
<dbReference type="InterPro" id="IPR035892">
    <property type="entry name" value="C2_domain_sf"/>
</dbReference>
<dbReference type="GO" id="GO:0016020">
    <property type="term" value="C:membrane"/>
    <property type="evidence" value="ECO:0007669"/>
    <property type="project" value="UniProtKB-SubCell"/>
</dbReference>
<accession>A0A1Q3BUS5</accession>
<evidence type="ECO:0000256" key="8">
    <source>
        <dbReference type="SAM" id="Phobius"/>
    </source>
</evidence>
<evidence type="ECO:0000313" key="10">
    <source>
        <dbReference type="EMBL" id="GAV71652.1"/>
    </source>
</evidence>
<name>A0A1Q3BUS5_CEPFO</name>
<evidence type="ECO:0000256" key="4">
    <source>
        <dbReference type="ARBA" id="ARBA00022737"/>
    </source>
</evidence>
<evidence type="ECO:0000256" key="3">
    <source>
        <dbReference type="ARBA" id="ARBA00022692"/>
    </source>
</evidence>
<dbReference type="AlphaFoldDB" id="A0A1Q3BUS5"/>
<dbReference type="PROSITE" id="PS50004">
    <property type="entry name" value="C2"/>
    <property type="match status" value="3"/>
</dbReference>
<dbReference type="FunFam" id="2.60.40.150:FF:000090">
    <property type="entry name" value="C2 domain-containing protein"/>
    <property type="match status" value="1"/>
</dbReference>
<evidence type="ECO:0000256" key="1">
    <source>
        <dbReference type="ARBA" id="ARBA00004141"/>
    </source>
</evidence>
<organism evidence="10 11">
    <name type="scientific">Cephalotus follicularis</name>
    <name type="common">Albany pitcher plant</name>
    <dbReference type="NCBI Taxonomy" id="3775"/>
    <lineage>
        <taxon>Eukaryota</taxon>
        <taxon>Viridiplantae</taxon>
        <taxon>Streptophyta</taxon>
        <taxon>Embryophyta</taxon>
        <taxon>Tracheophyta</taxon>
        <taxon>Spermatophyta</taxon>
        <taxon>Magnoliopsida</taxon>
        <taxon>eudicotyledons</taxon>
        <taxon>Gunneridae</taxon>
        <taxon>Pentapetalae</taxon>
        <taxon>rosids</taxon>
        <taxon>fabids</taxon>
        <taxon>Oxalidales</taxon>
        <taxon>Cephalotaceae</taxon>
        <taxon>Cephalotus</taxon>
    </lineage>
</organism>